<dbReference type="EMBL" id="OJIN01000073">
    <property type="protein sequence ID" value="SPD72998.1"/>
    <property type="molecule type" value="Genomic_DNA"/>
</dbReference>
<reference evidence="1" key="1">
    <citation type="submission" date="2018-01" db="EMBL/GenBank/DDBJ databases">
        <authorList>
            <person name="Regsiter A."/>
            <person name="William W."/>
        </authorList>
    </citation>
    <scope>NUCLEOTIDE SEQUENCE</scope>
    <source>
        <strain evidence="1">TRIP AH-1</strain>
    </source>
</reference>
<dbReference type="Gene3D" id="3.30.460.40">
    <property type="match status" value="1"/>
</dbReference>
<dbReference type="InterPro" id="IPR043519">
    <property type="entry name" value="NT_sf"/>
</dbReference>
<dbReference type="InterPro" id="IPR039498">
    <property type="entry name" value="NTP_transf_5"/>
</dbReference>
<sequence>MDFRLVFEKLLTFFHENNVRYALMGGFALGLHGVSRSTVDIDFLVHRDDLSKIQAVMTELGYKCIYQSENVSQYISPLKVFGEVDFIHAFREISLKMLERVEEKKVFNETVSVRVLKVEDIIGFKVQAIANDESRKAVDLGDIESLMALYKSSLDWDAMEKYFSLFGFSELLSDLKRKYLQ</sequence>
<accession>A0A445MU61</accession>
<evidence type="ECO:0000313" key="1">
    <source>
        <dbReference type="EMBL" id="SPD72998.1"/>
    </source>
</evidence>
<protein>
    <submittedName>
        <fullName evidence="1">Uncharacterized protein</fullName>
    </submittedName>
</protein>
<name>A0A445MU61_9BACT</name>
<gene>
    <name evidence="1" type="ORF">PITCH_A1640008</name>
</gene>
<proteinExistence type="predicted"/>
<dbReference type="AlphaFoldDB" id="A0A445MU61"/>
<organism evidence="1">
    <name type="scientific">uncultured Desulfobacterium sp</name>
    <dbReference type="NCBI Taxonomy" id="201089"/>
    <lineage>
        <taxon>Bacteria</taxon>
        <taxon>Pseudomonadati</taxon>
        <taxon>Thermodesulfobacteriota</taxon>
        <taxon>Desulfobacteria</taxon>
        <taxon>Desulfobacterales</taxon>
        <taxon>Desulfobacteriaceae</taxon>
        <taxon>Desulfobacterium</taxon>
        <taxon>environmental samples</taxon>
    </lineage>
</organism>
<dbReference type="SUPFAM" id="SSF81301">
    <property type="entry name" value="Nucleotidyltransferase"/>
    <property type="match status" value="1"/>
</dbReference>
<dbReference type="Pfam" id="PF14907">
    <property type="entry name" value="NTP_transf_5"/>
    <property type="match status" value="1"/>
</dbReference>